<reference evidence="3 4" key="1">
    <citation type="submission" date="2020-08" db="EMBL/GenBank/DDBJ databases">
        <title>Functional genomics of gut bacteria from endangered species of beetles.</title>
        <authorList>
            <person name="Carlos-Shanley C."/>
        </authorList>
    </citation>
    <scope>NUCLEOTIDE SEQUENCE [LARGE SCALE GENOMIC DNA]</scope>
    <source>
        <strain evidence="3 4">S00245</strain>
    </source>
</reference>
<feature type="transmembrane region" description="Helical" evidence="2">
    <location>
        <begin position="138"/>
        <end position="158"/>
    </location>
</feature>
<keyword evidence="2" id="KW-0472">Membrane</keyword>
<evidence type="ECO:0000313" key="4">
    <source>
        <dbReference type="Proteomes" id="UP000555448"/>
    </source>
</evidence>
<dbReference type="AlphaFoldDB" id="A0A7W7NYM5"/>
<keyword evidence="2" id="KW-1133">Transmembrane helix</keyword>
<organism evidence="3 4">
    <name type="scientific">Novosphingobium chloroacetimidivorans</name>
    <dbReference type="NCBI Taxonomy" id="1428314"/>
    <lineage>
        <taxon>Bacteria</taxon>
        <taxon>Pseudomonadati</taxon>
        <taxon>Pseudomonadota</taxon>
        <taxon>Alphaproteobacteria</taxon>
        <taxon>Sphingomonadales</taxon>
        <taxon>Sphingomonadaceae</taxon>
        <taxon>Novosphingobium</taxon>
    </lineage>
</organism>
<dbReference type="EMBL" id="JACHLR010000026">
    <property type="protein sequence ID" value="MBB4860629.1"/>
    <property type="molecule type" value="Genomic_DNA"/>
</dbReference>
<keyword evidence="4" id="KW-1185">Reference proteome</keyword>
<evidence type="ECO:0000313" key="3">
    <source>
        <dbReference type="EMBL" id="MBB4860629.1"/>
    </source>
</evidence>
<feature type="transmembrane region" description="Helical" evidence="2">
    <location>
        <begin position="170"/>
        <end position="194"/>
    </location>
</feature>
<gene>
    <name evidence="3" type="ORF">HNO88_003973</name>
</gene>
<name>A0A7W7NYM5_9SPHN</name>
<feature type="transmembrane region" description="Helical" evidence="2">
    <location>
        <begin position="257"/>
        <end position="275"/>
    </location>
</feature>
<feature type="transmembrane region" description="Helical" evidence="2">
    <location>
        <begin position="215"/>
        <end position="237"/>
    </location>
</feature>
<feature type="region of interest" description="Disordered" evidence="1">
    <location>
        <begin position="302"/>
        <end position="370"/>
    </location>
</feature>
<dbReference type="RefSeq" id="WP_184249780.1">
    <property type="nucleotide sequence ID" value="NZ_JACHLR010000026.1"/>
</dbReference>
<evidence type="ECO:0000256" key="1">
    <source>
        <dbReference type="SAM" id="MobiDB-lite"/>
    </source>
</evidence>
<sequence length="370" mass="39490">MRDDRAATVEQIRIGGEDADGREVIDVYGRQSGRYAIYQTTRRVVVRYADDPLLQRLQRKRLAGLAPVRNAIDGSLLAWRCKNPKWSRLPQTAREFDMRIASGLIEAIEGNVEGGLAILQQIQADLAGEMGSRARLSYLAWTLASAAAFLIPVLLFYINVRRGGWGNGAWIEGGLAVVRAIVAGVLGAVYSIALGISRRDLKSDLRRYDYFTDSFLRVGIGAIAAFVLACFVLSGIIQIGFGAEMSLPGGDRSVGRIYLPIWPVGLIVGFLAGFAERLVPDLLDSYAVKARKADPVPVLATQAKPAGAAERSPAGTAATEGAPVPDDEDLIVTPPSDEEMIDGCDVDLAAPQDATPDDKLPAAAGGVVGS</sequence>
<evidence type="ECO:0000256" key="2">
    <source>
        <dbReference type="SAM" id="Phobius"/>
    </source>
</evidence>
<feature type="compositionally biased region" description="Acidic residues" evidence="1">
    <location>
        <begin position="325"/>
        <end position="345"/>
    </location>
</feature>
<dbReference type="Proteomes" id="UP000555448">
    <property type="component" value="Unassembled WGS sequence"/>
</dbReference>
<accession>A0A7W7NYM5</accession>
<comment type="caution">
    <text evidence="3">The sequence shown here is derived from an EMBL/GenBank/DDBJ whole genome shotgun (WGS) entry which is preliminary data.</text>
</comment>
<protein>
    <submittedName>
        <fullName evidence="3">Uncharacterized protein</fullName>
    </submittedName>
</protein>
<proteinExistence type="predicted"/>
<keyword evidence="2" id="KW-0812">Transmembrane</keyword>